<name>A0A5J4X172_9EUKA</name>
<gene>
    <name evidence="1" type="ORF">EZS28_003453</name>
</gene>
<proteinExistence type="predicted"/>
<evidence type="ECO:0000313" key="2">
    <source>
        <dbReference type="Proteomes" id="UP000324800"/>
    </source>
</evidence>
<reference evidence="1 2" key="1">
    <citation type="submission" date="2019-03" db="EMBL/GenBank/DDBJ databases">
        <title>Single cell metagenomics reveals metabolic interactions within the superorganism composed of flagellate Streblomastix strix and complex community of Bacteroidetes bacteria on its surface.</title>
        <authorList>
            <person name="Treitli S.C."/>
            <person name="Kolisko M."/>
            <person name="Husnik F."/>
            <person name="Keeling P."/>
            <person name="Hampl V."/>
        </authorList>
    </citation>
    <scope>NUCLEOTIDE SEQUENCE [LARGE SCALE GENOMIC DNA]</scope>
    <source>
        <strain evidence="1">ST1C</strain>
    </source>
</reference>
<organism evidence="1 2">
    <name type="scientific">Streblomastix strix</name>
    <dbReference type="NCBI Taxonomy" id="222440"/>
    <lineage>
        <taxon>Eukaryota</taxon>
        <taxon>Metamonada</taxon>
        <taxon>Preaxostyla</taxon>
        <taxon>Oxymonadida</taxon>
        <taxon>Streblomastigidae</taxon>
        <taxon>Streblomastix</taxon>
    </lineage>
</organism>
<evidence type="ECO:0000313" key="1">
    <source>
        <dbReference type="EMBL" id="KAA6401014.1"/>
    </source>
</evidence>
<dbReference type="EMBL" id="SNRW01000458">
    <property type="protein sequence ID" value="KAA6401014.1"/>
    <property type="molecule type" value="Genomic_DNA"/>
</dbReference>
<accession>A0A5J4X172</accession>
<dbReference type="AlphaFoldDB" id="A0A5J4X172"/>
<comment type="caution">
    <text evidence="1">The sequence shown here is derived from an EMBL/GenBank/DDBJ whole genome shotgun (WGS) entry which is preliminary data.</text>
</comment>
<dbReference type="Proteomes" id="UP000324800">
    <property type="component" value="Unassembled WGS sequence"/>
</dbReference>
<protein>
    <submittedName>
        <fullName evidence="1">Uncharacterized protein</fullName>
    </submittedName>
</protein>
<sequence>MDSIARLIQLSRRVVIMGTTDEDKILGHDILAELESPAATSSITPVNDLCNRALVQVLTEQNERDLIRDNQDDDKLKTVSQASLTETTRSQSVLRAMVKDQAQNDNISTDGLTGTAQIVREAIRNRRDFFWDVSQDVRAQISKDTEIFLEVKPPERSEEPQIPKTTEEVEDALKAVQEKNNINIAMLLGVNASMIEGLFDPDSLEVALALAAEAKGTFSAARRGKLYGFHQNSSAPEILIDPSFDAAKRVKESFPLISFHDAKKTDKPTAKSGFFRQKGLEKSEIEWTILRTSYET</sequence>